<comment type="subcellular location">
    <subcellularLocation>
        <location evidence="4">Cytoplasm</location>
    </subcellularLocation>
</comment>
<sequence>MLKDKKIGFIGVGNMGSAFLSGLISMGIPKENIFAADKHKGDIIREEYDVSVFNNFEVANRSEIIIIAVKPADIFDCLSDIKEAVDDKKLIISIAAGIKTQDIAGFLRQDAKIARTMPNIAALVRESITAIYCNDYITKEEEEIVIAIMSLIGRTVILETEDLMDAITGLSGSGPAYAFEIIEAMADAGVKMGLKRKDAIKLSAQVLKGAAELVLKLKTHPAELKDLVTSPGGSTIYGLNVMERAGLRGILMDTIEAATKRSKELGQSKNQY</sequence>
<evidence type="ECO:0000259" key="10">
    <source>
        <dbReference type="Pfam" id="PF14748"/>
    </source>
</evidence>
<dbReference type="UniPathway" id="UPA00098">
    <property type="reaction ID" value="UER00361"/>
</dbReference>
<feature type="binding site" evidence="6">
    <location>
        <position position="55"/>
    </location>
    <ligand>
        <name>NADPH</name>
        <dbReference type="ChEBI" id="CHEBI:57783"/>
    </ligand>
</feature>
<comment type="catalytic activity">
    <reaction evidence="4 7">
        <text>L-proline + NADP(+) = (S)-1-pyrroline-5-carboxylate + NADPH + 2 H(+)</text>
        <dbReference type="Rhea" id="RHEA:14109"/>
        <dbReference type="ChEBI" id="CHEBI:15378"/>
        <dbReference type="ChEBI" id="CHEBI:17388"/>
        <dbReference type="ChEBI" id="CHEBI:57783"/>
        <dbReference type="ChEBI" id="CHEBI:58349"/>
        <dbReference type="ChEBI" id="CHEBI:60039"/>
        <dbReference type="EC" id="1.5.1.2"/>
    </reaction>
</comment>
<name>A0A1G6M8V8_9BACT</name>
<dbReference type="SUPFAM" id="SSF48179">
    <property type="entry name" value="6-phosphogluconate dehydrogenase C-terminal domain-like"/>
    <property type="match status" value="1"/>
</dbReference>
<evidence type="ECO:0000256" key="7">
    <source>
        <dbReference type="RuleBase" id="RU003903"/>
    </source>
</evidence>
<evidence type="ECO:0000259" key="9">
    <source>
        <dbReference type="Pfam" id="PF03807"/>
    </source>
</evidence>
<protein>
    <recommendedName>
        <fullName evidence="4 5">Pyrroline-5-carboxylate reductase</fullName>
        <shortName evidence="4">P5C reductase</shortName>
        <shortName evidence="4">P5CR</shortName>
        <ecNumber evidence="4 5">1.5.1.2</ecNumber>
    </recommendedName>
    <alternativeName>
        <fullName evidence="4">PCA reductase</fullName>
    </alternativeName>
</protein>
<evidence type="ECO:0000256" key="3">
    <source>
        <dbReference type="ARBA" id="ARBA00023002"/>
    </source>
</evidence>
<keyword evidence="8" id="KW-0472">Membrane</keyword>
<dbReference type="GO" id="GO:0055129">
    <property type="term" value="P:L-proline biosynthetic process"/>
    <property type="evidence" value="ECO:0007669"/>
    <property type="project" value="UniProtKB-UniRule"/>
</dbReference>
<keyword evidence="8" id="KW-0812">Transmembrane</keyword>
<dbReference type="PANTHER" id="PTHR11645:SF0">
    <property type="entry name" value="PYRROLINE-5-CARBOXYLATE REDUCTASE 3"/>
    <property type="match status" value="1"/>
</dbReference>
<dbReference type="InterPro" id="IPR008927">
    <property type="entry name" value="6-PGluconate_DH-like_C_sf"/>
</dbReference>
<dbReference type="Gene3D" id="1.10.3730.10">
    <property type="entry name" value="ProC C-terminal domain-like"/>
    <property type="match status" value="1"/>
</dbReference>
<dbReference type="InterPro" id="IPR028939">
    <property type="entry name" value="P5C_Rdtase_cat_N"/>
</dbReference>
<evidence type="ECO:0000313" key="12">
    <source>
        <dbReference type="Proteomes" id="UP000199411"/>
    </source>
</evidence>
<reference evidence="12" key="1">
    <citation type="submission" date="2016-10" db="EMBL/GenBank/DDBJ databases">
        <authorList>
            <person name="Varghese N."/>
            <person name="Submissions S."/>
        </authorList>
    </citation>
    <scope>NUCLEOTIDE SEQUENCE [LARGE SCALE GENOMIC DNA]</scope>
    <source>
        <strain evidence="12">DSM 8415</strain>
    </source>
</reference>
<dbReference type="AlphaFoldDB" id="A0A1G6M8V8"/>
<feature type="binding site" evidence="6">
    <location>
        <begin position="68"/>
        <end position="71"/>
    </location>
    <ligand>
        <name>NADP(+)</name>
        <dbReference type="ChEBI" id="CHEBI:58349"/>
    </ligand>
</feature>
<keyword evidence="4" id="KW-0963">Cytoplasm</keyword>
<evidence type="ECO:0000313" key="11">
    <source>
        <dbReference type="EMBL" id="SDC51890.1"/>
    </source>
</evidence>
<dbReference type="PIRSF" id="PIRSF000193">
    <property type="entry name" value="Pyrrol-5-carb_rd"/>
    <property type="match status" value="1"/>
</dbReference>
<keyword evidence="4 7" id="KW-0028">Amino-acid biosynthesis</keyword>
<evidence type="ECO:0000256" key="6">
    <source>
        <dbReference type="PIRSR" id="PIRSR000193-1"/>
    </source>
</evidence>
<comment type="catalytic activity">
    <reaction evidence="4">
        <text>L-proline + NAD(+) = (S)-1-pyrroline-5-carboxylate + NADH + 2 H(+)</text>
        <dbReference type="Rhea" id="RHEA:14105"/>
        <dbReference type="ChEBI" id="CHEBI:15378"/>
        <dbReference type="ChEBI" id="CHEBI:17388"/>
        <dbReference type="ChEBI" id="CHEBI:57540"/>
        <dbReference type="ChEBI" id="CHEBI:57945"/>
        <dbReference type="ChEBI" id="CHEBI:60039"/>
        <dbReference type="EC" id="1.5.1.2"/>
    </reaction>
</comment>
<dbReference type="OrthoDB" id="9805754at2"/>
<comment type="function">
    <text evidence="4">Catalyzes the reduction of 1-pyrroline-5-carboxylate (PCA) to L-proline.</text>
</comment>
<evidence type="ECO:0000256" key="4">
    <source>
        <dbReference type="HAMAP-Rule" id="MF_01925"/>
    </source>
</evidence>
<keyword evidence="3 4" id="KW-0560">Oxidoreductase</keyword>
<dbReference type="Pfam" id="PF14748">
    <property type="entry name" value="P5CR_dimer"/>
    <property type="match status" value="1"/>
</dbReference>
<feature type="domain" description="Pyrroline-5-carboxylate reductase catalytic N-terminal" evidence="9">
    <location>
        <begin position="6"/>
        <end position="97"/>
    </location>
</feature>
<evidence type="ECO:0000256" key="8">
    <source>
        <dbReference type="SAM" id="Phobius"/>
    </source>
</evidence>
<evidence type="ECO:0000256" key="1">
    <source>
        <dbReference type="ARBA" id="ARBA00005525"/>
    </source>
</evidence>
<dbReference type="HAMAP" id="MF_01925">
    <property type="entry name" value="P5C_reductase"/>
    <property type="match status" value="1"/>
</dbReference>
<feature type="binding site" evidence="6">
    <location>
        <begin position="10"/>
        <end position="15"/>
    </location>
    <ligand>
        <name>NADP(+)</name>
        <dbReference type="ChEBI" id="CHEBI:58349"/>
    </ligand>
</feature>
<keyword evidence="12" id="KW-1185">Reference proteome</keyword>
<comment type="similarity">
    <text evidence="1 4 7">Belongs to the pyrroline-5-carboxylate reductase family.</text>
</comment>
<dbReference type="InterPro" id="IPR053790">
    <property type="entry name" value="P5CR-like_CS"/>
</dbReference>
<dbReference type="Gene3D" id="3.40.50.720">
    <property type="entry name" value="NAD(P)-binding Rossmann-like Domain"/>
    <property type="match status" value="1"/>
</dbReference>
<organism evidence="11 12">
    <name type="scientific">Desulfurella multipotens</name>
    <dbReference type="NCBI Taxonomy" id="79269"/>
    <lineage>
        <taxon>Bacteria</taxon>
        <taxon>Pseudomonadati</taxon>
        <taxon>Campylobacterota</taxon>
        <taxon>Desulfurellia</taxon>
        <taxon>Desulfurellales</taxon>
        <taxon>Desulfurellaceae</taxon>
        <taxon>Desulfurella</taxon>
    </lineage>
</organism>
<dbReference type="GO" id="GO:0005737">
    <property type="term" value="C:cytoplasm"/>
    <property type="evidence" value="ECO:0007669"/>
    <property type="project" value="UniProtKB-SubCell"/>
</dbReference>
<dbReference type="Proteomes" id="UP000199411">
    <property type="component" value="Unassembled WGS sequence"/>
</dbReference>
<proteinExistence type="inferred from homology"/>
<keyword evidence="2 4" id="KW-0521">NADP</keyword>
<dbReference type="InterPro" id="IPR029036">
    <property type="entry name" value="P5CR_dimer"/>
</dbReference>
<dbReference type="InterPro" id="IPR036291">
    <property type="entry name" value="NAD(P)-bd_dom_sf"/>
</dbReference>
<dbReference type="Pfam" id="PF03807">
    <property type="entry name" value="F420_oxidored"/>
    <property type="match status" value="1"/>
</dbReference>
<dbReference type="GO" id="GO:0004735">
    <property type="term" value="F:pyrroline-5-carboxylate reductase activity"/>
    <property type="evidence" value="ECO:0007669"/>
    <property type="project" value="UniProtKB-UniRule"/>
</dbReference>
<dbReference type="PROSITE" id="PS00521">
    <property type="entry name" value="P5CR"/>
    <property type="match status" value="1"/>
</dbReference>
<evidence type="ECO:0000256" key="2">
    <source>
        <dbReference type="ARBA" id="ARBA00022857"/>
    </source>
</evidence>
<dbReference type="RefSeq" id="WP_025391812.1">
    <property type="nucleotide sequence ID" value="NZ_FMYU01000006.1"/>
</dbReference>
<dbReference type="NCBIfam" id="TIGR00112">
    <property type="entry name" value="proC"/>
    <property type="match status" value="1"/>
</dbReference>
<keyword evidence="4 7" id="KW-0641">Proline biosynthesis</keyword>
<comment type="pathway">
    <text evidence="4 7">Amino-acid biosynthesis; L-proline biosynthesis; L-proline from L-glutamate 5-semialdehyde: step 1/1.</text>
</comment>
<dbReference type="SUPFAM" id="SSF51735">
    <property type="entry name" value="NAD(P)-binding Rossmann-fold domains"/>
    <property type="match status" value="1"/>
</dbReference>
<keyword evidence="8" id="KW-1133">Transmembrane helix</keyword>
<accession>A0A1G6M8V8</accession>
<gene>
    <name evidence="4" type="primary">proC</name>
    <name evidence="11" type="ORF">SAMN05660835_00929</name>
</gene>
<feature type="transmembrane region" description="Helical" evidence="8">
    <location>
        <begin position="7"/>
        <end position="28"/>
    </location>
</feature>
<dbReference type="EC" id="1.5.1.2" evidence="4 5"/>
<dbReference type="InterPro" id="IPR000304">
    <property type="entry name" value="Pyrroline-COOH_reductase"/>
</dbReference>
<evidence type="ECO:0000256" key="5">
    <source>
        <dbReference type="NCBIfam" id="TIGR00112"/>
    </source>
</evidence>
<dbReference type="EMBL" id="FMYU01000006">
    <property type="protein sequence ID" value="SDC51890.1"/>
    <property type="molecule type" value="Genomic_DNA"/>
</dbReference>
<dbReference type="PANTHER" id="PTHR11645">
    <property type="entry name" value="PYRROLINE-5-CARBOXYLATE REDUCTASE"/>
    <property type="match status" value="1"/>
</dbReference>
<dbReference type="FunFam" id="1.10.3730.10:FF:000001">
    <property type="entry name" value="Pyrroline-5-carboxylate reductase"/>
    <property type="match status" value="1"/>
</dbReference>
<feature type="domain" description="Pyrroline-5-carboxylate reductase dimerisation" evidence="10">
    <location>
        <begin position="161"/>
        <end position="265"/>
    </location>
</feature>